<feature type="transmembrane region" description="Helical" evidence="10">
    <location>
        <begin position="233"/>
        <end position="251"/>
    </location>
</feature>
<keyword evidence="9 10" id="KW-0472">Membrane</keyword>
<dbReference type="NCBIfam" id="TIGR01946">
    <property type="entry name" value="rnfD"/>
    <property type="match status" value="1"/>
</dbReference>
<name>A0A9D2S2Z7_9FIRM</name>
<dbReference type="PANTHER" id="PTHR30578">
    <property type="entry name" value="ELECTRON TRANSPORT COMPLEX PROTEIN RNFD"/>
    <property type="match status" value="1"/>
</dbReference>
<comment type="function">
    <text evidence="10">Part of a membrane-bound complex that couples electron transfer with translocation of ions across the membrane.</text>
</comment>
<organism evidence="11 12">
    <name type="scientific">Candidatus Gemmiger avicola</name>
    <dbReference type="NCBI Taxonomy" id="2838605"/>
    <lineage>
        <taxon>Bacteria</taxon>
        <taxon>Bacillati</taxon>
        <taxon>Bacillota</taxon>
        <taxon>Clostridia</taxon>
        <taxon>Eubacteriales</taxon>
        <taxon>Gemmiger</taxon>
    </lineage>
</organism>
<keyword evidence="6 10" id="KW-1278">Translocase</keyword>
<keyword evidence="1 10" id="KW-0813">Transport</keyword>
<dbReference type="GO" id="GO:0022900">
    <property type="term" value="P:electron transport chain"/>
    <property type="evidence" value="ECO:0007669"/>
    <property type="project" value="UniProtKB-UniRule"/>
</dbReference>
<keyword evidence="3 10" id="KW-0285">Flavoprotein</keyword>
<feature type="modified residue" description="FMN phosphoryl threonine" evidence="10">
    <location>
        <position position="156"/>
    </location>
</feature>
<evidence type="ECO:0000256" key="7">
    <source>
        <dbReference type="ARBA" id="ARBA00022982"/>
    </source>
</evidence>
<reference evidence="11" key="2">
    <citation type="submission" date="2021-04" db="EMBL/GenBank/DDBJ databases">
        <authorList>
            <person name="Gilroy R."/>
        </authorList>
    </citation>
    <scope>NUCLEOTIDE SEQUENCE</scope>
    <source>
        <strain evidence="11">ChiBcec8-13705</strain>
    </source>
</reference>
<proteinExistence type="inferred from homology"/>
<dbReference type="EMBL" id="DWYG01000092">
    <property type="protein sequence ID" value="HJB42002.1"/>
    <property type="molecule type" value="Genomic_DNA"/>
</dbReference>
<evidence type="ECO:0000256" key="1">
    <source>
        <dbReference type="ARBA" id="ARBA00022448"/>
    </source>
</evidence>
<evidence type="ECO:0000256" key="6">
    <source>
        <dbReference type="ARBA" id="ARBA00022967"/>
    </source>
</evidence>
<evidence type="ECO:0000256" key="9">
    <source>
        <dbReference type="ARBA" id="ARBA00023136"/>
    </source>
</evidence>
<reference evidence="11" key="1">
    <citation type="journal article" date="2021" name="PeerJ">
        <title>Extensive microbial diversity within the chicken gut microbiome revealed by metagenomics and culture.</title>
        <authorList>
            <person name="Gilroy R."/>
            <person name="Ravi A."/>
            <person name="Getino M."/>
            <person name="Pursley I."/>
            <person name="Horton D.L."/>
            <person name="Alikhan N.F."/>
            <person name="Baker D."/>
            <person name="Gharbi K."/>
            <person name="Hall N."/>
            <person name="Watson M."/>
            <person name="Adriaenssens E.M."/>
            <person name="Foster-Nyarko E."/>
            <person name="Jarju S."/>
            <person name="Secka A."/>
            <person name="Antonio M."/>
            <person name="Oren A."/>
            <person name="Chaudhuri R.R."/>
            <person name="La Ragione R."/>
            <person name="Hildebrand F."/>
            <person name="Pallen M.J."/>
        </authorList>
    </citation>
    <scope>NUCLEOTIDE SEQUENCE</scope>
    <source>
        <strain evidence="11">ChiBcec8-13705</strain>
    </source>
</reference>
<feature type="transmembrane region" description="Helical" evidence="10">
    <location>
        <begin position="95"/>
        <end position="113"/>
    </location>
</feature>
<feature type="transmembrane region" description="Helical" evidence="10">
    <location>
        <begin position="183"/>
        <end position="202"/>
    </location>
</feature>
<feature type="transmembrane region" description="Helical" evidence="10">
    <location>
        <begin position="125"/>
        <end position="144"/>
    </location>
</feature>
<keyword evidence="4 10" id="KW-0288">FMN</keyword>
<keyword evidence="10" id="KW-1003">Cell membrane</keyword>
<comment type="subcellular location">
    <subcellularLocation>
        <location evidence="10">Cell membrane</location>
        <topology evidence="10">Multi-pass membrane protein</topology>
    </subcellularLocation>
</comment>
<keyword evidence="8 10" id="KW-1133">Transmembrane helix</keyword>
<comment type="subunit">
    <text evidence="10">The complex is composed of six subunits: RnfA, RnfB, RnfC, RnfD, RnfE and RnfG.</text>
</comment>
<keyword evidence="5 10" id="KW-0812">Transmembrane</keyword>
<dbReference type="AlphaFoldDB" id="A0A9D2S2Z7"/>
<dbReference type="GO" id="GO:0005886">
    <property type="term" value="C:plasma membrane"/>
    <property type="evidence" value="ECO:0007669"/>
    <property type="project" value="UniProtKB-SubCell"/>
</dbReference>
<comment type="similarity">
    <text evidence="10">Belongs to the NqrB/RnfD family.</text>
</comment>
<feature type="transmembrane region" description="Helical" evidence="10">
    <location>
        <begin position="287"/>
        <end position="305"/>
    </location>
</feature>
<dbReference type="Proteomes" id="UP000886803">
    <property type="component" value="Unassembled WGS sequence"/>
</dbReference>
<accession>A0A9D2S2Z7</accession>
<evidence type="ECO:0000256" key="10">
    <source>
        <dbReference type="HAMAP-Rule" id="MF_00462"/>
    </source>
</evidence>
<evidence type="ECO:0000256" key="4">
    <source>
        <dbReference type="ARBA" id="ARBA00022643"/>
    </source>
</evidence>
<dbReference type="Pfam" id="PF03116">
    <property type="entry name" value="NQR2_RnfD_RnfE"/>
    <property type="match status" value="1"/>
</dbReference>
<protein>
    <recommendedName>
        <fullName evidence="10">Ion-translocating oxidoreductase complex subunit D</fullName>
        <ecNumber evidence="10">7.-.-.-</ecNumber>
    </recommendedName>
    <alternativeName>
        <fullName evidence="10">Rnf electron transport complex subunit D</fullName>
    </alternativeName>
</protein>
<evidence type="ECO:0000256" key="8">
    <source>
        <dbReference type="ARBA" id="ARBA00022989"/>
    </source>
</evidence>
<dbReference type="GO" id="GO:0055085">
    <property type="term" value="P:transmembrane transport"/>
    <property type="evidence" value="ECO:0007669"/>
    <property type="project" value="InterPro"/>
</dbReference>
<comment type="cofactor">
    <cofactor evidence="10">
        <name>FMN</name>
        <dbReference type="ChEBI" id="CHEBI:58210"/>
    </cofactor>
</comment>
<evidence type="ECO:0000256" key="5">
    <source>
        <dbReference type="ARBA" id="ARBA00022692"/>
    </source>
</evidence>
<feature type="transmembrane region" description="Helical" evidence="10">
    <location>
        <begin position="47"/>
        <end position="66"/>
    </location>
</feature>
<gene>
    <name evidence="10" type="primary">rnfD</name>
    <name evidence="11" type="ORF">H9945_05820</name>
</gene>
<evidence type="ECO:0000313" key="12">
    <source>
        <dbReference type="Proteomes" id="UP000886803"/>
    </source>
</evidence>
<evidence type="ECO:0000313" key="11">
    <source>
        <dbReference type="EMBL" id="HJB42002.1"/>
    </source>
</evidence>
<feature type="transmembrane region" description="Helical" evidence="10">
    <location>
        <begin position="263"/>
        <end position="281"/>
    </location>
</feature>
<comment type="caution">
    <text evidence="11">The sequence shown here is derived from an EMBL/GenBank/DDBJ whole genome shotgun (WGS) entry which is preliminary data.</text>
</comment>
<dbReference type="EC" id="7.-.-.-" evidence="10"/>
<feature type="transmembrane region" description="Helical" evidence="10">
    <location>
        <begin position="21"/>
        <end position="41"/>
    </location>
</feature>
<evidence type="ECO:0000256" key="3">
    <source>
        <dbReference type="ARBA" id="ARBA00022630"/>
    </source>
</evidence>
<dbReference type="InterPro" id="IPR011303">
    <property type="entry name" value="RnfD_bac"/>
</dbReference>
<dbReference type="InterPro" id="IPR004338">
    <property type="entry name" value="NqrB/RnfD"/>
</dbReference>
<keyword evidence="2 10" id="KW-0597">Phosphoprotein</keyword>
<dbReference type="PANTHER" id="PTHR30578:SF0">
    <property type="entry name" value="ION-TRANSLOCATING OXIDOREDUCTASE COMPLEX SUBUNIT D"/>
    <property type="match status" value="1"/>
</dbReference>
<evidence type="ECO:0000256" key="2">
    <source>
        <dbReference type="ARBA" id="ARBA00022553"/>
    </source>
</evidence>
<dbReference type="HAMAP" id="MF_00462">
    <property type="entry name" value="RsxD_RnfD"/>
    <property type="match status" value="1"/>
</dbReference>
<keyword evidence="7 10" id="KW-0249">Electron transport</keyword>
<sequence>MDQSLLVTASPHIRDTATTRGLMGTVLVGLAPCIVASGLIFGYGALVTVAVTVLACVAFEYLYCLLRKKPNPVGDLSACVTGVILALNVPAGMPLWICVVGAFVAIVVVKQLYGGLGYNFANPALVARIVLFVSFASRMTTYVYPDLAVDALASATPLQVVAEGGVQAAEQLSLLDLFLGNHGGMLGETCVLAILLGLALMLAFGTIEITIPASITVTVFLCSWAATGSVQTALVEIMSGGLLFGAVFMATDYVTSPFTTKGKLFYGVFIGLITFAIRTFGSMNEGMSFAILLGNLMTPWFNAWSRQVPLGFSKKKAKQKKGGEA</sequence>